<keyword evidence="3 7" id="KW-0808">Transferase</keyword>
<comment type="catalytic activity">
    <reaction evidence="6">
        <text>a 2'-deoxycytidine in DNA + S-adenosyl-L-methionine = a 5-methyl-2'-deoxycytidine in DNA + S-adenosyl-L-homocysteine + H(+)</text>
        <dbReference type="Rhea" id="RHEA:13681"/>
        <dbReference type="Rhea" id="RHEA-COMP:11369"/>
        <dbReference type="Rhea" id="RHEA-COMP:11370"/>
        <dbReference type="ChEBI" id="CHEBI:15378"/>
        <dbReference type="ChEBI" id="CHEBI:57856"/>
        <dbReference type="ChEBI" id="CHEBI:59789"/>
        <dbReference type="ChEBI" id="CHEBI:85452"/>
        <dbReference type="ChEBI" id="CHEBI:85454"/>
        <dbReference type="EC" id="2.1.1.37"/>
    </reaction>
</comment>
<dbReference type="PRINTS" id="PR00105">
    <property type="entry name" value="C5METTRFRASE"/>
</dbReference>
<evidence type="ECO:0000256" key="6">
    <source>
        <dbReference type="ARBA" id="ARBA00047422"/>
    </source>
</evidence>
<dbReference type="GO" id="GO:0008168">
    <property type="term" value="F:methyltransferase activity"/>
    <property type="evidence" value="ECO:0007669"/>
    <property type="project" value="UniProtKB-KW"/>
</dbReference>
<dbReference type="InterPro" id="IPR001525">
    <property type="entry name" value="C5_MeTfrase"/>
</dbReference>
<feature type="active site" evidence="7">
    <location>
        <position position="74"/>
    </location>
</feature>
<dbReference type="Proteomes" id="UP001500791">
    <property type="component" value="Unassembled WGS sequence"/>
</dbReference>
<evidence type="ECO:0000256" key="8">
    <source>
        <dbReference type="RuleBase" id="RU000416"/>
    </source>
</evidence>
<evidence type="ECO:0000256" key="2">
    <source>
        <dbReference type="ARBA" id="ARBA00022603"/>
    </source>
</evidence>
<evidence type="ECO:0000256" key="1">
    <source>
        <dbReference type="ARBA" id="ARBA00011975"/>
    </source>
</evidence>
<evidence type="ECO:0000256" key="5">
    <source>
        <dbReference type="ARBA" id="ARBA00022747"/>
    </source>
</evidence>
<keyword evidence="4 7" id="KW-0949">S-adenosyl-L-methionine</keyword>
<keyword evidence="10" id="KW-1185">Reference proteome</keyword>
<evidence type="ECO:0000256" key="4">
    <source>
        <dbReference type="ARBA" id="ARBA00022691"/>
    </source>
</evidence>
<dbReference type="Gene3D" id="3.90.120.10">
    <property type="entry name" value="DNA Methylase, subunit A, domain 2"/>
    <property type="match status" value="1"/>
</dbReference>
<organism evidence="9 10">
    <name type="scientific">Brevundimonas terrae</name>
    <dbReference type="NCBI Taxonomy" id="363631"/>
    <lineage>
        <taxon>Bacteria</taxon>
        <taxon>Pseudomonadati</taxon>
        <taxon>Pseudomonadota</taxon>
        <taxon>Alphaproteobacteria</taxon>
        <taxon>Caulobacterales</taxon>
        <taxon>Caulobacteraceae</taxon>
        <taxon>Brevundimonas</taxon>
    </lineage>
</organism>
<keyword evidence="5" id="KW-0680">Restriction system</keyword>
<comment type="similarity">
    <text evidence="7 8">Belongs to the class I-like SAM-binding methyltransferase superfamily. C5-methyltransferase family.</text>
</comment>
<dbReference type="Gene3D" id="3.40.50.150">
    <property type="entry name" value="Vaccinia Virus protein VP39"/>
    <property type="match status" value="1"/>
</dbReference>
<dbReference type="SUPFAM" id="SSF53335">
    <property type="entry name" value="S-adenosyl-L-methionine-dependent methyltransferases"/>
    <property type="match status" value="1"/>
</dbReference>
<keyword evidence="2 7" id="KW-0489">Methyltransferase</keyword>
<reference evidence="9 10" key="1">
    <citation type="journal article" date="2019" name="Int. J. Syst. Evol. Microbiol.">
        <title>The Global Catalogue of Microorganisms (GCM) 10K type strain sequencing project: providing services to taxonomists for standard genome sequencing and annotation.</title>
        <authorList>
            <consortium name="The Broad Institute Genomics Platform"/>
            <consortium name="The Broad Institute Genome Sequencing Center for Infectious Disease"/>
            <person name="Wu L."/>
            <person name="Ma J."/>
        </authorList>
    </citation>
    <scope>NUCLEOTIDE SEQUENCE [LARGE SCALE GENOMIC DNA]</scope>
    <source>
        <strain evidence="9 10">JCM 13476</strain>
    </source>
</reference>
<accession>A0ABN0YFV7</accession>
<dbReference type="PANTHER" id="PTHR46098:SF1">
    <property type="entry name" value="TRNA (CYTOSINE(38)-C(5))-METHYLTRANSFERASE"/>
    <property type="match status" value="1"/>
</dbReference>
<proteinExistence type="inferred from homology"/>
<dbReference type="RefSeq" id="WP_167177439.1">
    <property type="nucleotide sequence ID" value="NZ_BAAAEJ010000007.1"/>
</dbReference>
<evidence type="ECO:0000256" key="7">
    <source>
        <dbReference type="PROSITE-ProRule" id="PRU01016"/>
    </source>
</evidence>
<dbReference type="PROSITE" id="PS51679">
    <property type="entry name" value="SAM_MT_C5"/>
    <property type="match status" value="1"/>
</dbReference>
<dbReference type="EC" id="2.1.1.37" evidence="1"/>
<dbReference type="PANTHER" id="PTHR46098">
    <property type="entry name" value="TRNA (CYTOSINE(38)-C(5))-METHYLTRANSFERASE"/>
    <property type="match status" value="1"/>
</dbReference>
<dbReference type="NCBIfam" id="TIGR00675">
    <property type="entry name" value="dcm"/>
    <property type="match status" value="1"/>
</dbReference>
<evidence type="ECO:0000313" key="10">
    <source>
        <dbReference type="Proteomes" id="UP001500791"/>
    </source>
</evidence>
<dbReference type="InterPro" id="IPR029063">
    <property type="entry name" value="SAM-dependent_MTases_sf"/>
</dbReference>
<name>A0ABN0YFV7_9CAUL</name>
<evidence type="ECO:0000256" key="3">
    <source>
        <dbReference type="ARBA" id="ARBA00022679"/>
    </source>
</evidence>
<sequence>MPSFYEFFAGGGMVRQGLGAGWDCTFANDFDAKKGFSYQANWGTGGELNVGDIRNLTSGDLPGHADMCWGSFPCQDLSLAGWGKGLAGERSGTFHTFWALIEQLKSEGRAPPVVAVENVCGALTSRGGADFVRICTTFAEAGYRFGALVINADQFVPQSRPRLFVIGIADSITISDELISPEPFAPFHTAPLRRAAMALPEDVRAKMLWWNLPTPPRRPLDFVDIIEERPKGVEWHSMDETRALLAKMSDVNLAKVTAAKRSGRRMVGGIYKRTRRLADGTKVQRAEVRFDDVAGCLRTPSGGSSRQIIMVVDGRRIRSRLISPRETARLMGLDDQYRLPKNYNDAYHLTGDGVAVPVVSHLARYLFEPLLMMQQDNEQKKPGTRSAG</sequence>
<gene>
    <name evidence="9" type="ORF">GCM10009093_20770</name>
</gene>
<dbReference type="GO" id="GO:0032259">
    <property type="term" value="P:methylation"/>
    <property type="evidence" value="ECO:0007669"/>
    <property type="project" value="UniProtKB-KW"/>
</dbReference>
<protein>
    <recommendedName>
        <fullName evidence="1">DNA (cytosine-5-)-methyltransferase</fullName>
        <ecNumber evidence="1">2.1.1.37</ecNumber>
    </recommendedName>
</protein>
<evidence type="ECO:0000313" key="9">
    <source>
        <dbReference type="EMBL" id="GAA0394013.1"/>
    </source>
</evidence>
<dbReference type="EMBL" id="BAAAEJ010000007">
    <property type="protein sequence ID" value="GAA0394013.1"/>
    <property type="molecule type" value="Genomic_DNA"/>
</dbReference>
<dbReference type="InterPro" id="IPR050750">
    <property type="entry name" value="C5-MTase"/>
</dbReference>
<dbReference type="Pfam" id="PF00145">
    <property type="entry name" value="DNA_methylase"/>
    <property type="match status" value="1"/>
</dbReference>
<comment type="caution">
    <text evidence="9">The sequence shown here is derived from an EMBL/GenBank/DDBJ whole genome shotgun (WGS) entry which is preliminary data.</text>
</comment>